<feature type="region of interest" description="Disordered" evidence="1">
    <location>
        <begin position="156"/>
        <end position="199"/>
    </location>
</feature>
<feature type="chain" id="PRO_5008902474" description="Mid2 domain-containing protein" evidence="3">
    <location>
        <begin position="35"/>
        <end position="302"/>
    </location>
</feature>
<dbReference type="AlphaFoldDB" id="A0A1D2JJ06"/>
<dbReference type="PANTHER" id="PTHR16861">
    <property type="entry name" value="GLYCOPROTEIN 38"/>
    <property type="match status" value="1"/>
</dbReference>
<protein>
    <recommendedName>
        <fullName evidence="6">Mid2 domain-containing protein</fullName>
    </recommendedName>
</protein>
<proteinExistence type="predicted"/>
<keyword evidence="3" id="KW-0732">Signal</keyword>
<feature type="signal peptide" evidence="3">
    <location>
        <begin position="1"/>
        <end position="34"/>
    </location>
</feature>
<evidence type="ECO:0000256" key="3">
    <source>
        <dbReference type="SAM" id="SignalP"/>
    </source>
</evidence>
<evidence type="ECO:0000313" key="5">
    <source>
        <dbReference type="Proteomes" id="UP000242814"/>
    </source>
</evidence>
<feature type="compositionally biased region" description="Low complexity" evidence="1">
    <location>
        <begin position="167"/>
        <end position="182"/>
    </location>
</feature>
<evidence type="ECO:0000256" key="1">
    <source>
        <dbReference type="SAM" id="MobiDB-lite"/>
    </source>
</evidence>
<organism evidence="4 5">
    <name type="scientific">Paracoccidioides brasiliensis</name>
    <dbReference type="NCBI Taxonomy" id="121759"/>
    <lineage>
        <taxon>Eukaryota</taxon>
        <taxon>Fungi</taxon>
        <taxon>Dikarya</taxon>
        <taxon>Ascomycota</taxon>
        <taxon>Pezizomycotina</taxon>
        <taxon>Eurotiomycetes</taxon>
        <taxon>Eurotiomycetidae</taxon>
        <taxon>Onygenales</taxon>
        <taxon>Ajellomycetaceae</taxon>
        <taxon>Paracoccidioides</taxon>
    </lineage>
</organism>
<keyword evidence="2" id="KW-0472">Membrane</keyword>
<evidence type="ECO:0000256" key="2">
    <source>
        <dbReference type="SAM" id="Phobius"/>
    </source>
</evidence>
<dbReference type="PANTHER" id="PTHR16861:SF7">
    <property type="entry name" value="MEMBRANE ANCHOR OPY2 N-TERMINAL DOMAIN-CONTAINING PROTEIN"/>
    <property type="match status" value="1"/>
</dbReference>
<reference evidence="4 5" key="1">
    <citation type="submission" date="2016-06" db="EMBL/GenBank/DDBJ databases">
        <authorList>
            <person name="Kjaerup R.B."/>
            <person name="Dalgaard T.S."/>
            <person name="Juul-Madsen H.R."/>
        </authorList>
    </citation>
    <scope>NUCLEOTIDE SEQUENCE [LARGE SCALE GENOMIC DNA]</scope>
    <source>
        <strain evidence="4 5">Pb300</strain>
    </source>
</reference>
<dbReference type="EMBL" id="LZYO01000070">
    <property type="protein sequence ID" value="ODH38436.1"/>
    <property type="molecule type" value="Genomic_DNA"/>
</dbReference>
<gene>
    <name evidence="4" type="ORF">ACO22_02337</name>
</gene>
<dbReference type="VEuPathDB" id="FungiDB:PADG_02265"/>
<feature type="transmembrane region" description="Helical" evidence="2">
    <location>
        <begin position="199"/>
        <end position="221"/>
    </location>
</feature>
<sequence length="302" mass="32277">MMMRGMMRGMMGVRPSLILALSLFALLDKNFSNAEDAPMWFNGYYVFHKDGSTSTESITCGNTDSAWITSGTYAGCCKISQTTPCAMATNCLDGTVQLQYGRTYTCQRGASCQTMTVYETSPFGSPSATNIFCWQDWKAYTVYRTLPVEVTATTTKLPSITPPPQRSPLSTTASSSSPTLPSQKEQENPQSSNKPSSGVIAGGTIGGVAGVTIVGFGLFFFRRNQKRSKIAMGIGRGSELDSSQMLSELGDGPSGAGAVVTAKGYYAPAVAPQNERDIAPYLKANLSRDRLTAAHEMPANHG</sequence>
<accession>A0A1D2JJ06</accession>
<dbReference type="Proteomes" id="UP000242814">
    <property type="component" value="Unassembled WGS sequence"/>
</dbReference>
<keyword evidence="2" id="KW-1133">Transmembrane helix</keyword>
<comment type="caution">
    <text evidence="4">The sequence shown here is derived from an EMBL/GenBank/DDBJ whole genome shotgun (WGS) entry which is preliminary data.</text>
</comment>
<evidence type="ECO:0008006" key="6">
    <source>
        <dbReference type="Google" id="ProtNLM"/>
    </source>
</evidence>
<dbReference type="CDD" id="cd12087">
    <property type="entry name" value="TM_EGFR-like"/>
    <property type="match status" value="1"/>
</dbReference>
<evidence type="ECO:0000313" key="4">
    <source>
        <dbReference type="EMBL" id="ODH38436.1"/>
    </source>
</evidence>
<keyword evidence="2" id="KW-0812">Transmembrane</keyword>
<name>A0A1D2JJ06_PARBR</name>
<dbReference type="VEuPathDB" id="FungiDB:PABG_06689"/>